<proteinExistence type="predicted"/>
<evidence type="ECO:0000313" key="2">
    <source>
        <dbReference type="Proteomes" id="UP000076761"/>
    </source>
</evidence>
<reference evidence="1 2" key="1">
    <citation type="journal article" date="2016" name="Mol. Biol. Evol.">
        <title>Comparative Genomics of Early-Diverging Mushroom-Forming Fungi Provides Insights into the Origins of Lignocellulose Decay Capabilities.</title>
        <authorList>
            <person name="Nagy L.G."/>
            <person name="Riley R."/>
            <person name="Tritt A."/>
            <person name="Adam C."/>
            <person name="Daum C."/>
            <person name="Floudas D."/>
            <person name="Sun H."/>
            <person name="Yadav J.S."/>
            <person name="Pangilinan J."/>
            <person name="Larsson K.H."/>
            <person name="Matsuura K."/>
            <person name="Barry K."/>
            <person name="Labutti K."/>
            <person name="Kuo R."/>
            <person name="Ohm R.A."/>
            <person name="Bhattacharya S.S."/>
            <person name="Shirouzu T."/>
            <person name="Yoshinaga Y."/>
            <person name="Martin F.M."/>
            <person name="Grigoriev I.V."/>
            <person name="Hibbett D.S."/>
        </authorList>
    </citation>
    <scope>NUCLEOTIDE SEQUENCE [LARGE SCALE GENOMIC DNA]</scope>
    <source>
        <strain evidence="1 2">HHB14362 ss-1</strain>
    </source>
</reference>
<gene>
    <name evidence="1" type="ORF">NEOLEDRAFT_237953</name>
</gene>
<organism evidence="1 2">
    <name type="scientific">Neolentinus lepideus HHB14362 ss-1</name>
    <dbReference type="NCBI Taxonomy" id="1314782"/>
    <lineage>
        <taxon>Eukaryota</taxon>
        <taxon>Fungi</taxon>
        <taxon>Dikarya</taxon>
        <taxon>Basidiomycota</taxon>
        <taxon>Agaricomycotina</taxon>
        <taxon>Agaricomycetes</taxon>
        <taxon>Gloeophyllales</taxon>
        <taxon>Gloeophyllaceae</taxon>
        <taxon>Neolentinus</taxon>
    </lineage>
</organism>
<evidence type="ECO:0000313" key="1">
    <source>
        <dbReference type="EMBL" id="KZT18063.1"/>
    </source>
</evidence>
<sequence>MSIYNCFLTMSFPQLRRLTFGHPERPTYSLIPKGLPECPSCLYPNLRYLHVSFAWNPLLATAHQGVSLFIARACSSKLTHICVSGVSLDGGSGFAALRTILQLTPKESWDSVQDIEPLPPTIAQYTLGVNTKVLSLMPSTAEQMLRKAEAVRVEAAERGRTALVLTTYQSGETWEEEEKQTWIRSWSNDTEDDAECTRDAVARLESWMTVLRSCCKAP</sequence>
<accession>A0A165M9H9</accession>
<dbReference type="EMBL" id="KV425714">
    <property type="protein sequence ID" value="KZT18063.1"/>
    <property type="molecule type" value="Genomic_DNA"/>
</dbReference>
<dbReference type="Proteomes" id="UP000076761">
    <property type="component" value="Unassembled WGS sequence"/>
</dbReference>
<name>A0A165M9H9_9AGAM</name>
<dbReference type="AlphaFoldDB" id="A0A165M9H9"/>
<protein>
    <submittedName>
        <fullName evidence="1">Uncharacterized protein</fullName>
    </submittedName>
</protein>
<dbReference type="InParanoid" id="A0A165M9H9"/>
<keyword evidence="2" id="KW-1185">Reference proteome</keyword>